<protein>
    <submittedName>
        <fullName evidence="1">Uncharacterized protein</fullName>
    </submittedName>
</protein>
<gene>
    <name evidence="1" type="ORF">EQG79_14800</name>
</gene>
<evidence type="ECO:0000313" key="1">
    <source>
        <dbReference type="EMBL" id="RYC69858.1"/>
    </source>
</evidence>
<reference evidence="1 2" key="1">
    <citation type="submission" date="2019-01" db="EMBL/GenBank/DDBJ databases">
        <title>Spirosoma flava sp. nov., a propanil-degrading bacterium isolated from herbicide-contaminated soil.</title>
        <authorList>
            <person name="Zhang L."/>
            <person name="Jiang J.-D."/>
        </authorList>
    </citation>
    <scope>NUCLEOTIDE SEQUENCE [LARGE SCALE GENOMIC DNA]</scope>
    <source>
        <strain evidence="1 2">TY50</strain>
    </source>
</reference>
<evidence type="ECO:0000313" key="2">
    <source>
        <dbReference type="Proteomes" id="UP000290407"/>
    </source>
</evidence>
<dbReference type="AlphaFoldDB" id="A0A4V1RWD2"/>
<organism evidence="1 2">
    <name type="scientific">Spirosoma sordidisoli</name>
    <dbReference type="NCBI Taxonomy" id="2502893"/>
    <lineage>
        <taxon>Bacteria</taxon>
        <taxon>Pseudomonadati</taxon>
        <taxon>Bacteroidota</taxon>
        <taxon>Cytophagia</taxon>
        <taxon>Cytophagales</taxon>
        <taxon>Cytophagaceae</taxon>
        <taxon>Spirosoma</taxon>
    </lineage>
</organism>
<sequence length="89" mass="10221">MATRPTIFVNHKPGDLYFTVSFRNDPHLTTQIGNLEGALWNGAYWEVPVFAPTKRLLDGKMMPVNQLKMVVDRRRLPGLMSYPVDFTKL</sequence>
<name>A0A4V1RWD2_9BACT</name>
<dbReference type="EMBL" id="SBLB01000003">
    <property type="protein sequence ID" value="RYC69858.1"/>
    <property type="molecule type" value="Genomic_DNA"/>
</dbReference>
<comment type="caution">
    <text evidence="1">The sequence shown here is derived from an EMBL/GenBank/DDBJ whole genome shotgun (WGS) entry which is preliminary data.</text>
</comment>
<accession>A0A4V1RWD2</accession>
<dbReference type="Proteomes" id="UP000290407">
    <property type="component" value="Unassembled WGS sequence"/>
</dbReference>
<proteinExistence type="predicted"/>
<keyword evidence="2" id="KW-1185">Reference proteome</keyword>
<dbReference type="RefSeq" id="WP_077919784.1">
    <property type="nucleotide sequence ID" value="NZ_SBLB01000003.1"/>
</dbReference>